<evidence type="ECO:0000313" key="4">
    <source>
        <dbReference type="Proteomes" id="UP001499987"/>
    </source>
</evidence>
<dbReference type="Proteomes" id="UP001499987">
    <property type="component" value="Unassembled WGS sequence"/>
</dbReference>
<protein>
    <submittedName>
        <fullName evidence="3">Uncharacterized protein</fullName>
    </submittedName>
</protein>
<keyword evidence="4" id="KW-1185">Reference proteome</keyword>
<evidence type="ECO:0000256" key="1">
    <source>
        <dbReference type="SAM" id="MobiDB-lite"/>
    </source>
</evidence>
<feature type="region of interest" description="Disordered" evidence="1">
    <location>
        <begin position="68"/>
        <end position="103"/>
    </location>
</feature>
<gene>
    <name evidence="3" type="ORF">GCM10009663_68600</name>
</gene>
<dbReference type="EMBL" id="BAAALD010000111">
    <property type="protein sequence ID" value="GAA1118934.1"/>
    <property type="molecule type" value="Genomic_DNA"/>
</dbReference>
<organism evidence="3 4">
    <name type="scientific">Kitasatospora arboriphila</name>
    <dbReference type="NCBI Taxonomy" id="258052"/>
    <lineage>
        <taxon>Bacteria</taxon>
        <taxon>Bacillati</taxon>
        <taxon>Actinomycetota</taxon>
        <taxon>Actinomycetes</taxon>
        <taxon>Kitasatosporales</taxon>
        <taxon>Streptomycetaceae</taxon>
        <taxon>Kitasatospora</taxon>
    </lineage>
</organism>
<evidence type="ECO:0000313" key="3">
    <source>
        <dbReference type="EMBL" id="GAA1118934.1"/>
    </source>
</evidence>
<feature type="transmembrane region" description="Helical" evidence="2">
    <location>
        <begin position="42"/>
        <end position="61"/>
    </location>
</feature>
<keyword evidence="2" id="KW-0812">Transmembrane</keyword>
<comment type="caution">
    <text evidence="3">The sequence shown here is derived from an EMBL/GenBank/DDBJ whole genome shotgun (WGS) entry which is preliminary data.</text>
</comment>
<dbReference type="RefSeq" id="WP_344627638.1">
    <property type="nucleotide sequence ID" value="NZ_BAAALD010000111.1"/>
</dbReference>
<keyword evidence="2" id="KW-1133">Transmembrane helix</keyword>
<sequence length="113" mass="11727">MAPDDPARSTPPGWEEWLRAELEGLEASALRAHRIAVWRHRLLVTLAVLGGAALIVLLALLPRSAELRRTPVPPGPAAATGSPHASAGPTSPPSSCCPSNLPGGCPNCWTAGR</sequence>
<feature type="compositionally biased region" description="Low complexity" evidence="1">
    <location>
        <begin position="77"/>
        <end position="103"/>
    </location>
</feature>
<accession>A0ABN1U4M9</accession>
<keyword evidence="2" id="KW-0472">Membrane</keyword>
<proteinExistence type="predicted"/>
<evidence type="ECO:0000256" key="2">
    <source>
        <dbReference type="SAM" id="Phobius"/>
    </source>
</evidence>
<reference evidence="3 4" key="1">
    <citation type="journal article" date="2019" name="Int. J. Syst. Evol. Microbiol.">
        <title>The Global Catalogue of Microorganisms (GCM) 10K type strain sequencing project: providing services to taxonomists for standard genome sequencing and annotation.</title>
        <authorList>
            <consortium name="The Broad Institute Genomics Platform"/>
            <consortium name="The Broad Institute Genome Sequencing Center for Infectious Disease"/>
            <person name="Wu L."/>
            <person name="Ma J."/>
        </authorList>
    </citation>
    <scope>NUCLEOTIDE SEQUENCE [LARGE SCALE GENOMIC DNA]</scope>
    <source>
        <strain evidence="3 4">JCM 13002</strain>
    </source>
</reference>
<name>A0ABN1U4M9_9ACTN</name>